<evidence type="ECO:0000313" key="1">
    <source>
        <dbReference type="EMBL" id="KKL55452.1"/>
    </source>
</evidence>
<protein>
    <submittedName>
        <fullName evidence="1">Uncharacterized protein</fullName>
    </submittedName>
</protein>
<comment type="caution">
    <text evidence="1">The sequence shown here is derived from an EMBL/GenBank/DDBJ whole genome shotgun (WGS) entry which is preliminary data.</text>
</comment>
<accession>A0A0F9FWD8</accession>
<dbReference type="EMBL" id="LAZR01030837">
    <property type="protein sequence ID" value="KKL55452.1"/>
    <property type="molecule type" value="Genomic_DNA"/>
</dbReference>
<reference evidence="1" key="1">
    <citation type="journal article" date="2015" name="Nature">
        <title>Complex archaea that bridge the gap between prokaryotes and eukaryotes.</title>
        <authorList>
            <person name="Spang A."/>
            <person name="Saw J.H."/>
            <person name="Jorgensen S.L."/>
            <person name="Zaremba-Niedzwiedzka K."/>
            <person name="Martijn J."/>
            <person name="Lind A.E."/>
            <person name="van Eijk R."/>
            <person name="Schleper C."/>
            <person name="Guy L."/>
            <person name="Ettema T.J."/>
        </authorList>
    </citation>
    <scope>NUCLEOTIDE SEQUENCE</scope>
</reference>
<sequence length="81" mass="9427">MKRIKIKLEFKDVTEAIANYSREGKEVELIILNKRNYDLFIVNTDAMSKGLPTFTPISNPMLFGYPVFRSEDMSYNEFIIA</sequence>
<dbReference type="AlphaFoldDB" id="A0A0F9FWD8"/>
<organism evidence="1">
    <name type="scientific">marine sediment metagenome</name>
    <dbReference type="NCBI Taxonomy" id="412755"/>
    <lineage>
        <taxon>unclassified sequences</taxon>
        <taxon>metagenomes</taxon>
        <taxon>ecological metagenomes</taxon>
    </lineage>
</organism>
<proteinExistence type="predicted"/>
<name>A0A0F9FWD8_9ZZZZ</name>
<gene>
    <name evidence="1" type="ORF">LCGC14_2255260</name>
</gene>